<evidence type="ECO:0000313" key="3">
    <source>
        <dbReference type="Proteomes" id="UP000321181"/>
    </source>
</evidence>
<dbReference type="PANTHER" id="PTHR42698">
    <property type="entry name" value="GTPASE ERA"/>
    <property type="match status" value="1"/>
</dbReference>
<protein>
    <submittedName>
        <fullName evidence="2">ABC transporter</fullName>
    </submittedName>
</protein>
<sequence>MTTPDHDASERASADLLAALVGLRGAVAEVRLPLDVPGADVQRDARTQVLDQLDDYLLPRMRAAAAPLLVVVGGSTGAGKSTLVNSLLGTPVTRSGVLRPTTRSPVLVHHPLDAQWFRGDRILPGMARLTGESDGGSARALRLAEADALPPGLALLDAPDIDSVVAENRRIAAQLLGAADVWLFVTTAARYADAVPWDLLEDAARRHAQVALVLDRVDPGARQAVTAHLENMLEEHGLGDSPVLVVPESPLEDGMLPAHAVTPVADWLTALGGDDEARQAAIARTRDGATTDLVDRAGALASAADEQRTADLHLRGVVRSAHEGAAAAVRQATSDGTMLRGEVLARWQDVVGTGEFLRTVEQRVGWLRDKASAFVRGRTAAEPELAHAIGHGLEAVIQDAAEDAAERSYTAWRADPAGAALLDGLQLSRGGSDLRARIAEQIRGWQSDVLALVTEEGASKRSTARALSFGVNGLGAALMIVVFASTGGLTGLEVGIAGGSAVLAQRLLEAVFGDDAVRELTRIAHERLDQRVRGILAAQELRFTVQLDALGAGQQTGDPLRESVARVRAAAAAAQRVAGGSSSGDPEADGTLGGTSVLDDAAVHRAPVRSAGRLRGAGLTAPAAWPGTDADRAGATAADRGDREREAGTEGSTSGLRGWWQRLTGGPGA</sequence>
<feature type="compositionally biased region" description="Low complexity" evidence="1">
    <location>
        <begin position="575"/>
        <end position="584"/>
    </location>
</feature>
<dbReference type="OrthoDB" id="207675at2"/>
<proteinExistence type="predicted"/>
<evidence type="ECO:0000256" key="1">
    <source>
        <dbReference type="SAM" id="MobiDB-lite"/>
    </source>
</evidence>
<dbReference type="GO" id="GO:0005525">
    <property type="term" value="F:GTP binding"/>
    <property type="evidence" value="ECO:0007669"/>
    <property type="project" value="InterPro"/>
</dbReference>
<dbReference type="PANTHER" id="PTHR42698:SF1">
    <property type="entry name" value="GTPASE ERA, MITOCHONDRIAL"/>
    <property type="match status" value="1"/>
</dbReference>
<dbReference type="GO" id="GO:0019843">
    <property type="term" value="F:rRNA binding"/>
    <property type="evidence" value="ECO:0007669"/>
    <property type="project" value="TreeGrafter"/>
</dbReference>
<evidence type="ECO:0000313" key="2">
    <source>
        <dbReference type="EMBL" id="GEO34037.1"/>
    </source>
</evidence>
<dbReference type="InterPro" id="IPR027417">
    <property type="entry name" value="P-loop_NTPase"/>
</dbReference>
<reference evidence="2 3" key="1">
    <citation type="submission" date="2019-07" db="EMBL/GenBank/DDBJ databases">
        <title>Whole genome shotgun sequence of Cellulomonas aerilata NBRC 106308.</title>
        <authorList>
            <person name="Hosoyama A."/>
            <person name="Uohara A."/>
            <person name="Ohji S."/>
            <person name="Ichikawa N."/>
        </authorList>
    </citation>
    <scope>NUCLEOTIDE SEQUENCE [LARGE SCALE GENOMIC DNA]</scope>
    <source>
        <strain evidence="2 3">NBRC 106308</strain>
    </source>
</reference>
<feature type="region of interest" description="Disordered" evidence="1">
    <location>
        <begin position="619"/>
        <end position="669"/>
    </location>
</feature>
<keyword evidence="3" id="KW-1185">Reference proteome</keyword>
<gene>
    <name evidence="2" type="ORF">CAE01nite_17620</name>
</gene>
<dbReference type="Gene3D" id="3.40.50.300">
    <property type="entry name" value="P-loop containing nucleotide triphosphate hydrolases"/>
    <property type="match status" value="1"/>
</dbReference>
<dbReference type="EMBL" id="BJYY01000013">
    <property type="protein sequence ID" value="GEO34037.1"/>
    <property type="molecule type" value="Genomic_DNA"/>
</dbReference>
<dbReference type="GO" id="GO:0005829">
    <property type="term" value="C:cytosol"/>
    <property type="evidence" value="ECO:0007669"/>
    <property type="project" value="TreeGrafter"/>
</dbReference>
<dbReference type="InterPro" id="IPR005662">
    <property type="entry name" value="GTPase_Era-like"/>
</dbReference>
<dbReference type="AlphaFoldDB" id="A0A512DC92"/>
<feature type="region of interest" description="Disordered" evidence="1">
    <location>
        <begin position="575"/>
        <end position="596"/>
    </location>
</feature>
<organism evidence="2 3">
    <name type="scientific">Cellulomonas aerilata</name>
    <dbReference type="NCBI Taxonomy" id="515326"/>
    <lineage>
        <taxon>Bacteria</taxon>
        <taxon>Bacillati</taxon>
        <taxon>Actinomycetota</taxon>
        <taxon>Actinomycetes</taxon>
        <taxon>Micrococcales</taxon>
        <taxon>Cellulomonadaceae</taxon>
        <taxon>Cellulomonas</taxon>
    </lineage>
</organism>
<accession>A0A512DC92</accession>
<dbReference type="GO" id="GO:0000028">
    <property type="term" value="P:ribosomal small subunit assembly"/>
    <property type="evidence" value="ECO:0007669"/>
    <property type="project" value="TreeGrafter"/>
</dbReference>
<comment type="caution">
    <text evidence="2">The sequence shown here is derived from an EMBL/GenBank/DDBJ whole genome shotgun (WGS) entry which is preliminary data.</text>
</comment>
<name>A0A512DC92_9CELL</name>
<dbReference type="RefSeq" id="WP_146902962.1">
    <property type="nucleotide sequence ID" value="NZ_BAAARM010000003.1"/>
</dbReference>
<dbReference type="GO" id="GO:0043024">
    <property type="term" value="F:ribosomal small subunit binding"/>
    <property type="evidence" value="ECO:0007669"/>
    <property type="project" value="TreeGrafter"/>
</dbReference>
<dbReference type="Proteomes" id="UP000321181">
    <property type="component" value="Unassembled WGS sequence"/>
</dbReference>
<feature type="compositionally biased region" description="Basic and acidic residues" evidence="1">
    <location>
        <begin position="639"/>
        <end position="648"/>
    </location>
</feature>
<dbReference type="SUPFAM" id="SSF52540">
    <property type="entry name" value="P-loop containing nucleoside triphosphate hydrolases"/>
    <property type="match status" value="1"/>
</dbReference>